<keyword evidence="3" id="KW-1185">Reference proteome</keyword>
<dbReference type="Gramene" id="TKW16239">
    <property type="protein sequence ID" value="TKW16239"/>
    <property type="gene ID" value="SEVIR_5G286850v2"/>
</dbReference>
<accession>A0A4U6UQM8</accession>
<protein>
    <submittedName>
        <fullName evidence="2">Uncharacterized protein</fullName>
    </submittedName>
</protein>
<evidence type="ECO:0000313" key="3">
    <source>
        <dbReference type="Proteomes" id="UP000298652"/>
    </source>
</evidence>
<dbReference type="AlphaFoldDB" id="A0A4U6UQM8"/>
<evidence type="ECO:0000313" key="2">
    <source>
        <dbReference type="EMBL" id="TKW16239.1"/>
    </source>
</evidence>
<feature type="signal peptide" evidence="1">
    <location>
        <begin position="1"/>
        <end position="21"/>
    </location>
</feature>
<sequence length="42" mass="4498">MAHLLPPFLLPLLVLASLSQGTPLSAIQSTNSSRLPLPVAWF</sequence>
<feature type="chain" id="PRO_5020920491" evidence="1">
    <location>
        <begin position="22"/>
        <end position="42"/>
    </location>
</feature>
<gene>
    <name evidence="2" type="ORF">SEVIR_5G286850v2</name>
</gene>
<dbReference type="Proteomes" id="UP000298652">
    <property type="component" value="Chromosome 5"/>
</dbReference>
<evidence type="ECO:0000256" key="1">
    <source>
        <dbReference type="SAM" id="SignalP"/>
    </source>
</evidence>
<keyword evidence="1" id="KW-0732">Signal</keyword>
<dbReference type="EMBL" id="CM016556">
    <property type="protein sequence ID" value="TKW16239.1"/>
    <property type="molecule type" value="Genomic_DNA"/>
</dbReference>
<proteinExistence type="predicted"/>
<organism evidence="2 3">
    <name type="scientific">Setaria viridis</name>
    <name type="common">Green bristlegrass</name>
    <name type="synonym">Setaria italica subsp. viridis</name>
    <dbReference type="NCBI Taxonomy" id="4556"/>
    <lineage>
        <taxon>Eukaryota</taxon>
        <taxon>Viridiplantae</taxon>
        <taxon>Streptophyta</taxon>
        <taxon>Embryophyta</taxon>
        <taxon>Tracheophyta</taxon>
        <taxon>Spermatophyta</taxon>
        <taxon>Magnoliopsida</taxon>
        <taxon>Liliopsida</taxon>
        <taxon>Poales</taxon>
        <taxon>Poaceae</taxon>
        <taxon>PACMAD clade</taxon>
        <taxon>Panicoideae</taxon>
        <taxon>Panicodae</taxon>
        <taxon>Paniceae</taxon>
        <taxon>Cenchrinae</taxon>
        <taxon>Setaria</taxon>
    </lineage>
</organism>
<reference evidence="2" key="1">
    <citation type="submission" date="2019-03" db="EMBL/GenBank/DDBJ databases">
        <title>WGS assembly of Setaria viridis.</title>
        <authorList>
            <person name="Huang P."/>
            <person name="Jenkins J."/>
            <person name="Grimwood J."/>
            <person name="Barry K."/>
            <person name="Healey A."/>
            <person name="Mamidi S."/>
            <person name="Sreedasyam A."/>
            <person name="Shu S."/>
            <person name="Feldman M."/>
            <person name="Wu J."/>
            <person name="Yu Y."/>
            <person name="Chen C."/>
            <person name="Johnson J."/>
            <person name="Rokhsar D."/>
            <person name="Baxter I."/>
            <person name="Schmutz J."/>
            <person name="Brutnell T."/>
            <person name="Kellogg E."/>
        </authorList>
    </citation>
    <scope>NUCLEOTIDE SEQUENCE [LARGE SCALE GENOMIC DNA]</scope>
</reference>
<name>A0A4U6UQM8_SETVI</name>